<organism evidence="1 2">
    <name type="scientific">Methylobacterium adhaesivum</name>
    <dbReference type="NCBI Taxonomy" id="333297"/>
    <lineage>
        <taxon>Bacteria</taxon>
        <taxon>Pseudomonadati</taxon>
        <taxon>Pseudomonadota</taxon>
        <taxon>Alphaproteobacteria</taxon>
        <taxon>Hyphomicrobiales</taxon>
        <taxon>Methylobacteriaceae</taxon>
        <taxon>Methylobacterium</taxon>
    </lineage>
</organism>
<dbReference type="Proteomes" id="UP001224644">
    <property type="component" value="Unassembled WGS sequence"/>
</dbReference>
<dbReference type="EMBL" id="JAUFPX010000006">
    <property type="protein sequence ID" value="MDN3590616.1"/>
    <property type="molecule type" value="Genomic_DNA"/>
</dbReference>
<proteinExistence type="predicted"/>
<protein>
    <recommendedName>
        <fullName evidence="3">DUF5076 domain-containing protein</fullName>
    </recommendedName>
</protein>
<keyword evidence="2" id="KW-1185">Reference proteome</keyword>
<comment type="caution">
    <text evidence="1">The sequence shown here is derived from an EMBL/GenBank/DDBJ whole genome shotgun (WGS) entry which is preliminary data.</text>
</comment>
<evidence type="ECO:0008006" key="3">
    <source>
        <dbReference type="Google" id="ProtNLM"/>
    </source>
</evidence>
<reference evidence="2" key="1">
    <citation type="journal article" date="2019" name="Int. J. Syst. Evol. Microbiol.">
        <title>The Global Catalogue of Microorganisms (GCM) 10K type strain sequencing project: providing services to taxonomists for standard genome sequencing and annotation.</title>
        <authorList>
            <consortium name="The Broad Institute Genomics Platform"/>
            <consortium name="The Broad Institute Genome Sequencing Center for Infectious Disease"/>
            <person name="Wu L."/>
            <person name="Ma J."/>
        </authorList>
    </citation>
    <scope>NUCLEOTIDE SEQUENCE [LARGE SCALE GENOMIC DNA]</scope>
    <source>
        <strain evidence="2">CECT 7069</strain>
    </source>
</reference>
<accession>A0ABT8BH44</accession>
<evidence type="ECO:0000313" key="1">
    <source>
        <dbReference type="EMBL" id="MDN3590616.1"/>
    </source>
</evidence>
<evidence type="ECO:0000313" key="2">
    <source>
        <dbReference type="Proteomes" id="UP001224644"/>
    </source>
</evidence>
<dbReference type="RefSeq" id="WP_238222996.1">
    <property type="nucleotide sequence ID" value="NZ_BPQD01000003.1"/>
</dbReference>
<sequence length="96" mass="10482">MQFEKDEAPEVVPQQIFVAGMVRIATPLVPHWKNVLMSPLSDAVDEMIQKGDLPIAIADAFDDLGQFLGRLASEIIAERQRRGMPLPDGPDDIAAG</sequence>
<name>A0ABT8BH44_9HYPH</name>
<gene>
    <name evidence="1" type="ORF">QWZ12_08315</name>
</gene>